<accession>A0A1C3UHC4</accession>
<evidence type="ECO:0000256" key="1">
    <source>
        <dbReference type="SAM" id="Phobius"/>
    </source>
</evidence>
<dbReference type="Proteomes" id="UP000183174">
    <property type="component" value="Unassembled WGS sequence"/>
</dbReference>
<evidence type="ECO:0000313" key="2">
    <source>
        <dbReference type="EMBL" id="SCB14858.1"/>
    </source>
</evidence>
<proteinExistence type="predicted"/>
<protein>
    <submittedName>
        <fullName evidence="2">Uncharacterized protein</fullName>
    </submittedName>
</protein>
<dbReference type="AlphaFoldDB" id="A0A1C3UHC4"/>
<gene>
    <name evidence="2" type="ORF">GA0061099_100260</name>
</gene>
<evidence type="ECO:0000313" key="3">
    <source>
        <dbReference type="Proteomes" id="UP000183174"/>
    </source>
</evidence>
<keyword evidence="1" id="KW-0472">Membrane</keyword>
<name>A0A1C3UHC4_9BRAD</name>
<dbReference type="EMBL" id="FMAE01000002">
    <property type="protein sequence ID" value="SCB14858.1"/>
    <property type="molecule type" value="Genomic_DNA"/>
</dbReference>
<reference evidence="2 3" key="1">
    <citation type="submission" date="2016-08" db="EMBL/GenBank/DDBJ databases">
        <authorList>
            <person name="Seilhamer J.J."/>
        </authorList>
    </citation>
    <scope>NUCLEOTIDE SEQUENCE [LARGE SCALE GENOMIC DNA]</scope>
    <source>
        <strain evidence="2 3">CCBAU 10071</strain>
    </source>
</reference>
<organism evidence="2 3">
    <name type="scientific">Bradyrhizobium yuanmingense</name>
    <dbReference type="NCBI Taxonomy" id="108015"/>
    <lineage>
        <taxon>Bacteria</taxon>
        <taxon>Pseudomonadati</taxon>
        <taxon>Pseudomonadota</taxon>
        <taxon>Alphaproteobacteria</taxon>
        <taxon>Hyphomicrobiales</taxon>
        <taxon>Nitrobacteraceae</taxon>
        <taxon>Bradyrhizobium</taxon>
    </lineage>
</organism>
<dbReference type="RefSeq" id="WP_036024626.1">
    <property type="nucleotide sequence ID" value="NZ_CP104173.1"/>
</dbReference>
<keyword evidence="1" id="KW-1133">Transmembrane helix</keyword>
<dbReference type="GeneID" id="93181102"/>
<feature type="transmembrane region" description="Helical" evidence="1">
    <location>
        <begin position="40"/>
        <end position="58"/>
    </location>
</feature>
<feature type="transmembrane region" description="Helical" evidence="1">
    <location>
        <begin position="6"/>
        <end position="28"/>
    </location>
</feature>
<keyword evidence="1" id="KW-0812">Transmembrane</keyword>
<sequence>MGEPSLAHALISMVPLLLTTLIFFFFAIPISRRKGKGVGFAALCLIPFLTPFILFHLISLTDKSVLDRLAALEGRTS</sequence>